<gene>
    <name evidence="1" type="ORF">QQF64_020025</name>
</gene>
<comment type="caution">
    <text evidence="1">The sequence shown here is derived from an EMBL/GenBank/DDBJ whole genome shotgun (WGS) entry which is preliminary data.</text>
</comment>
<evidence type="ECO:0000313" key="1">
    <source>
        <dbReference type="EMBL" id="KAL1252229.1"/>
    </source>
</evidence>
<proteinExistence type="predicted"/>
<accession>A0ABR3LH51</accession>
<sequence>MRGARSDCQDKYCQPEEFTDYLCKQFPKLKDAGGYELLKARGATRSKSLEIIPCPDEGYSAEYLSSSTLGIGAGMIYIRPLQKDLSLETTEFSPVKKTIWYHQPPALCWRVNCSAMIGHSFINGGLSPAMFGIITGQMNETVMIALEDCPDTDVIEIVHLLQKLNALADDECATVNDLAVSWDLPHGKQTAASPKHSSPCGYWPAREMDATIEERTEGYWSFAYGKGRSFSHRSPIPMIIFLTTMHSVLKCVRHFPEPEGSARVETRLVEVALVYEVPKSRFSSLNVDVGESVRVRCVGGLLFGLGLVMGICDCRLIERLVTACDGGLVGCAVTKKMNIFKEQLSSVGPHIARLSMIDSDDEDNFSLETSAKSHLFSSNTLKKVHHRT</sequence>
<evidence type="ECO:0000313" key="2">
    <source>
        <dbReference type="Proteomes" id="UP001558613"/>
    </source>
</evidence>
<dbReference type="Proteomes" id="UP001558613">
    <property type="component" value="Unassembled WGS sequence"/>
</dbReference>
<organism evidence="1 2">
    <name type="scientific">Cirrhinus molitorella</name>
    <name type="common">mud carp</name>
    <dbReference type="NCBI Taxonomy" id="172907"/>
    <lineage>
        <taxon>Eukaryota</taxon>
        <taxon>Metazoa</taxon>
        <taxon>Chordata</taxon>
        <taxon>Craniata</taxon>
        <taxon>Vertebrata</taxon>
        <taxon>Euteleostomi</taxon>
        <taxon>Actinopterygii</taxon>
        <taxon>Neopterygii</taxon>
        <taxon>Teleostei</taxon>
        <taxon>Ostariophysi</taxon>
        <taxon>Cypriniformes</taxon>
        <taxon>Cyprinidae</taxon>
        <taxon>Labeoninae</taxon>
        <taxon>Labeonini</taxon>
        <taxon>Cirrhinus</taxon>
    </lineage>
</organism>
<protein>
    <submittedName>
        <fullName evidence="1">Uncharacterized protein</fullName>
    </submittedName>
</protein>
<dbReference type="EMBL" id="JAYMGO010000022">
    <property type="protein sequence ID" value="KAL1252229.1"/>
    <property type="molecule type" value="Genomic_DNA"/>
</dbReference>
<reference evidence="1 2" key="1">
    <citation type="submission" date="2023-09" db="EMBL/GenBank/DDBJ databases">
        <authorList>
            <person name="Wang M."/>
        </authorList>
    </citation>
    <scope>NUCLEOTIDE SEQUENCE [LARGE SCALE GENOMIC DNA]</scope>
    <source>
        <strain evidence="1">GT-2023</strain>
        <tissue evidence="1">Liver</tissue>
    </source>
</reference>
<name>A0ABR3LH51_9TELE</name>
<keyword evidence="2" id="KW-1185">Reference proteome</keyword>